<feature type="region of interest" description="Disordered" evidence="1">
    <location>
        <begin position="94"/>
        <end position="168"/>
    </location>
</feature>
<feature type="compositionally biased region" description="Basic and acidic residues" evidence="1">
    <location>
        <begin position="133"/>
        <end position="145"/>
    </location>
</feature>
<keyword evidence="3" id="KW-1185">Reference proteome</keyword>
<dbReference type="PANTHER" id="PTHR40422:SF1">
    <property type="entry name" value="TRANSLATION MACHINERY-ASSOCIATED PROTEIN 17"/>
    <property type="match status" value="1"/>
</dbReference>
<dbReference type="EMBL" id="ML994042">
    <property type="protein sequence ID" value="KAF2200046.1"/>
    <property type="molecule type" value="Genomic_DNA"/>
</dbReference>
<accession>A0A9P4MR49</accession>
<dbReference type="AlphaFoldDB" id="A0A9P4MR49"/>
<dbReference type="PANTHER" id="PTHR40422">
    <property type="entry name" value="TRANSLATION MACHINERY-ASSOCIATED PROTEIN 17"/>
    <property type="match status" value="1"/>
</dbReference>
<feature type="compositionally biased region" description="Basic and acidic residues" evidence="1">
    <location>
        <begin position="98"/>
        <end position="118"/>
    </location>
</feature>
<proteinExistence type="predicted"/>
<dbReference type="GO" id="GO:0030674">
    <property type="term" value="F:protein-macromolecule adaptor activity"/>
    <property type="evidence" value="ECO:0007669"/>
    <property type="project" value="TreeGrafter"/>
</dbReference>
<sequence length="168" mass="18349">MSSTSLPISSARFAAALTSLPTSSLHAKIAELQNSISHLQTSNLELKEYAQQGDKDCYEAMMENLDVVRRMEERIELVKREIVEVRGLPLTSAGVVKEPGEEGTRMGAARGDENERSTMVDGEIGVEALSDEEVQRRLEEMRNEPVPRGGQNGVDAASGSQEEDGVFL</sequence>
<evidence type="ECO:0000313" key="2">
    <source>
        <dbReference type="EMBL" id="KAF2200046.1"/>
    </source>
</evidence>
<dbReference type="InterPro" id="IPR038966">
    <property type="entry name" value="TMA17"/>
</dbReference>
<protein>
    <submittedName>
        <fullName evidence="2">Uncharacterized protein</fullName>
    </submittedName>
</protein>
<organism evidence="2 3">
    <name type="scientific">Delitschia confertaspora ATCC 74209</name>
    <dbReference type="NCBI Taxonomy" id="1513339"/>
    <lineage>
        <taxon>Eukaryota</taxon>
        <taxon>Fungi</taxon>
        <taxon>Dikarya</taxon>
        <taxon>Ascomycota</taxon>
        <taxon>Pezizomycotina</taxon>
        <taxon>Dothideomycetes</taxon>
        <taxon>Pleosporomycetidae</taxon>
        <taxon>Pleosporales</taxon>
        <taxon>Delitschiaceae</taxon>
        <taxon>Delitschia</taxon>
    </lineage>
</organism>
<gene>
    <name evidence="2" type="ORF">GQ43DRAFT_397357</name>
</gene>
<reference evidence="2" key="1">
    <citation type="journal article" date="2020" name="Stud. Mycol.">
        <title>101 Dothideomycetes genomes: a test case for predicting lifestyles and emergence of pathogens.</title>
        <authorList>
            <person name="Haridas S."/>
            <person name="Albert R."/>
            <person name="Binder M."/>
            <person name="Bloem J."/>
            <person name="Labutti K."/>
            <person name="Salamov A."/>
            <person name="Andreopoulos B."/>
            <person name="Baker S."/>
            <person name="Barry K."/>
            <person name="Bills G."/>
            <person name="Bluhm B."/>
            <person name="Cannon C."/>
            <person name="Castanera R."/>
            <person name="Culley D."/>
            <person name="Daum C."/>
            <person name="Ezra D."/>
            <person name="Gonzalez J."/>
            <person name="Henrissat B."/>
            <person name="Kuo A."/>
            <person name="Liang C."/>
            <person name="Lipzen A."/>
            <person name="Lutzoni F."/>
            <person name="Magnuson J."/>
            <person name="Mondo S."/>
            <person name="Nolan M."/>
            <person name="Ohm R."/>
            <person name="Pangilinan J."/>
            <person name="Park H.-J."/>
            <person name="Ramirez L."/>
            <person name="Alfaro M."/>
            <person name="Sun H."/>
            <person name="Tritt A."/>
            <person name="Yoshinaga Y."/>
            <person name="Zwiers L.-H."/>
            <person name="Turgeon B."/>
            <person name="Goodwin S."/>
            <person name="Spatafora J."/>
            <person name="Crous P."/>
            <person name="Grigoriev I."/>
        </authorList>
    </citation>
    <scope>NUCLEOTIDE SEQUENCE</scope>
    <source>
        <strain evidence="2">ATCC 74209</strain>
    </source>
</reference>
<evidence type="ECO:0000313" key="3">
    <source>
        <dbReference type="Proteomes" id="UP000799536"/>
    </source>
</evidence>
<dbReference type="Proteomes" id="UP000799536">
    <property type="component" value="Unassembled WGS sequence"/>
</dbReference>
<comment type="caution">
    <text evidence="2">The sequence shown here is derived from an EMBL/GenBank/DDBJ whole genome shotgun (WGS) entry which is preliminary data.</text>
</comment>
<dbReference type="OrthoDB" id="548474at2759"/>
<evidence type="ECO:0000256" key="1">
    <source>
        <dbReference type="SAM" id="MobiDB-lite"/>
    </source>
</evidence>
<dbReference type="GO" id="GO:0070682">
    <property type="term" value="P:proteasome regulatory particle assembly"/>
    <property type="evidence" value="ECO:0007669"/>
    <property type="project" value="InterPro"/>
</dbReference>
<name>A0A9P4MR49_9PLEO</name>